<proteinExistence type="predicted"/>
<dbReference type="PANTHER" id="PTHR42983:SF1">
    <property type="entry name" value="IRON-MOLYBDENUM PROTEIN"/>
    <property type="match status" value="1"/>
</dbReference>
<keyword evidence="3" id="KW-1185">Reference proteome</keyword>
<dbReference type="Gene3D" id="3.30.420.130">
    <property type="entry name" value="Dinitrogenase iron-molybdenum cofactor biosynthesis domain"/>
    <property type="match status" value="1"/>
</dbReference>
<name>A0ABY7JQT8_9FIRM</name>
<protein>
    <submittedName>
        <fullName evidence="2">NifB/NifX family molybdenum-iron cluster-binding protein</fullName>
    </submittedName>
</protein>
<gene>
    <name evidence="2" type="ORF">O0R46_09805</name>
</gene>
<evidence type="ECO:0000313" key="3">
    <source>
        <dbReference type="Proteomes" id="UP001164187"/>
    </source>
</evidence>
<dbReference type="SUPFAM" id="SSF53146">
    <property type="entry name" value="Nitrogenase accessory factor-like"/>
    <property type="match status" value="1"/>
</dbReference>
<evidence type="ECO:0000313" key="2">
    <source>
        <dbReference type="EMBL" id="WAW14864.1"/>
    </source>
</evidence>
<dbReference type="PANTHER" id="PTHR42983">
    <property type="entry name" value="DINITROGENASE IRON-MOLYBDENUM COFACTOR PROTEIN-RELATED"/>
    <property type="match status" value="1"/>
</dbReference>
<dbReference type="InterPro" id="IPR003731">
    <property type="entry name" value="Di-Nase_FeMo-co_biosynth"/>
</dbReference>
<dbReference type="CDD" id="cd00851">
    <property type="entry name" value="MTH1175"/>
    <property type="match status" value="1"/>
</dbReference>
<feature type="domain" description="Dinitrogenase iron-molybdenum cofactor biosynthesis" evidence="1">
    <location>
        <begin position="10"/>
        <end position="96"/>
    </location>
</feature>
<accession>A0ABY7JQT8</accession>
<dbReference type="EMBL" id="CP114052">
    <property type="protein sequence ID" value="WAW14864.1"/>
    <property type="molecule type" value="Genomic_DNA"/>
</dbReference>
<evidence type="ECO:0000259" key="1">
    <source>
        <dbReference type="Pfam" id="PF02579"/>
    </source>
</evidence>
<organism evidence="2 3">
    <name type="scientific">Peptostreptococcus equinus</name>
    <dbReference type="NCBI Taxonomy" id="3003601"/>
    <lineage>
        <taxon>Bacteria</taxon>
        <taxon>Bacillati</taxon>
        <taxon>Bacillota</taxon>
        <taxon>Clostridia</taxon>
        <taxon>Peptostreptococcales</taxon>
        <taxon>Peptostreptococcaceae</taxon>
        <taxon>Peptostreptococcus</taxon>
    </lineage>
</organism>
<dbReference type="InterPro" id="IPR036105">
    <property type="entry name" value="DiNase_FeMo-co_biosyn_sf"/>
</dbReference>
<sequence>MKIAVTTEKDVICGHFGHAKNFTVFTVAGGEIISKYELNPEGNHCSSMPEFIKENDIDVVITAGMGQGAVDSLKEKGIKSFSGAEGNPEEAVQKYIDGRLGDAGANCIGHAFEHENEDGKVCKH</sequence>
<reference evidence="2" key="1">
    <citation type="submission" date="2022-12" db="EMBL/GenBank/DDBJ databases">
        <title>Peptostreptococcus.</title>
        <authorList>
            <person name="Lee S.H."/>
        </authorList>
    </citation>
    <scope>NUCLEOTIDE SEQUENCE</scope>
    <source>
        <strain evidence="2">CBA3647</strain>
    </source>
</reference>
<dbReference type="Proteomes" id="UP001164187">
    <property type="component" value="Chromosome"/>
</dbReference>
<dbReference type="RefSeq" id="WP_269311558.1">
    <property type="nucleotide sequence ID" value="NZ_CP114052.1"/>
</dbReference>
<dbReference type="Pfam" id="PF02579">
    <property type="entry name" value="Nitro_FeMo-Co"/>
    <property type="match status" value="1"/>
</dbReference>
<dbReference type="InterPro" id="IPR033913">
    <property type="entry name" value="MTH1175_dom"/>
</dbReference>